<dbReference type="AlphaFoldDB" id="A0A6I6EM60"/>
<evidence type="ECO:0000313" key="3">
    <source>
        <dbReference type="Proteomes" id="UP000426424"/>
    </source>
</evidence>
<dbReference type="KEGG" id="ttp:E6P07_11815"/>
<dbReference type="OrthoDB" id="6080223at2"/>
<accession>A0A6I6EM60</accession>
<evidence type="ECO:0000259" key="1">
    <source>
        <dbReference type="Pfam" id="PF25559"/>
    </source>
</evidence>
<dbReference type="Pfam" id="PF25559">
    <property type="entry name" value="DUF7931"/>
    <property type="match status" value="1"/>
</dbReference>
<name>A0A6I6EM60_THETI</name>
<dbReference type="Proteomes" id="UP000426424">
    <property type="component" value="Chromosome"/>
</dbReference>
<reference evidence="2 3" key="1">
    <citation type="submission" date="2019-12" db="EMBL/GenBank/DDBJ databases">
        <title>The complete genome of the thermophilic, anoxygenic phototrophic gammaproteobacterium Thermochromatium tepidum.</title>
        <authorList>
            <person name="Sattley W.M."/>
            <person name="Swingley W.D."/>
            <person name="Burchell B.M."/>
            <person name="Gurbani S.A."/>
            <person name="Kujawa C.M."/>
            <person name="Nuccio D.A."/>
            <person name="Schladweiler J."/>
            <person name="Shaffer K.N."/>
            <person name="Stokes L.M."/>
            <person name="Touchman J.W."/>
            <person name="Blankenship R.E."/>
            <person name="Madigan M.T."/>
        </authorList>
    </citation>
    <scope>NUCLEOTIDE SEQUENCE [LARGE SCALE GENOMIC DNA]</scope>
    <source>
        <strain evidence="2 3">ATCC 43061</strain>
    </source>
</reference>
<organism evidence="2 3">
    <name type="scientific">Thermochromatium tepidum ATCC 43061</name>
    <dbReference type="NCBI Taxonomy" id="316276"/>
    <lineage>
        <taxon>Bacteria</taxon>
        <taxon>Pseudomonadati</taxon>
        <taxon>Pseudomonadota</taxon>
        <taxon>Gammaproteobacteria</taxon>
        <taxon>Chromatiales</taxon>
        <taxon>Chromatiaceae</taxon>
        <taxon>Thermochromatium</taxon>
    </lineage>
</organism>
<evidence type="ECO:0000313" key="2">
    <source>
        <dbReference type="EMBL" id="QGU34037.1"/>
    </source>
</evidence>
<sequence length="173" mass="20009">MSGDIDRRMFRLGQDAGRRTLARSPEIAAISADMAAQARRELLIHDPRLEAALYDQIPFLEAVRRLALARPGFCVRVLLFDPRAATQVGHRLIELARRLTSRVTIRRVADEDQERLDAFLIVDETGYVHRPLAERMEAIADYANPRDARRMRQDFERLWERGSVDAELRQLFI</sequence>
<protein>
    <recommendedName>
        <fullName evidence="1">DUF7931 domain-containing protein</fullName>
    </recommendedName>
</protein>
<dbReference type="InterPro" id="IPR057691">
    <property type="entry name" value="DUF7931"/>
</dbReference>
<keyword evidence="3" id="KW-1185">Reference proteome</keyword>
<proteinExistence type="predicted"/>
<feature type="domain" description="DUF7931" evidence="1">
    <location>
        <begin position="26"/>
        <end position="171"/>
    </location>
</feature>
<gene>
    <name evidence="2" type="ORF">E6P07_11815</name>
</gene>
<dbReference type="EMBL" id="CP039268">
    <property type="protein sequence ID" value="QGU34037.1"/>
    <property type="molecule type" value="Genomic_DNA"/>
</dbReference>